<dbReference type="GO" id="GO:0004181">
    <property type="term" value="F:metallocarboxypeptidase activity"/>
    <property type="evidence" value="ECO:0007669"/>
    <property type="project" value="InterPro"/>
</dbReference>
<comment type="similarity">
    <text evidence="2 12">Belongs to the peptidase M14 family.</text>
</comment>
<sequence length="395" mass="45195">MKLEILVLTLCSVCYATVNYDGFRVYRVIPTNIHQLSALRELPETYQFWSEPGNLYNNVDVMVASDQKNEFEEFLLRMKLRNSIMIQNVQELINAEQIHSSEFNWKSYHNITMINSWLRSLEVQYPGVVKVIVGGESFEGREILGVHISFQPGNRAVFLEATVTFIINELLTNTDSSVRRVIESRDWYIFPSVNPDGYEYSRNTDRMWRKTTTIYERCNGADANRNWDYHWMDGGASNNTCSETHAGPKPFSEKETKTLSNYIVSVIHDLDAYISFHSYSQLLLIPFGHQGLEVPENNDQLHAIGNKAMKKLAERYGTKYTVGNKPNVLGYIGSGGSIDWIAGVHKVKLVYTFELRDTGKHGFILPPDQIIPTGLETFDGVIQIIDEYDASNNYK</sequence>
<evidence type="ECO:0000256" key="13">
    <source>
        <dbReference type="SAM" id="SignalP"/>
    </source>
</evidence>
<keyword evidence="16" id="KW-1185">Reference proteome</keyword>
<dbReference type="FunFam" id="3.40.630.10:FF:000084">
    <property type="entry name" value="Carboxypeptidase B2"/>
    <property type="match status" value="1"/>
</dbReference>
<evidence type="ECO:0000259" key="14">
    <source>
        <dbReference type="PROSITE" id="PS52035"/>
    </source>
</evidence>
<reference evidence="16" key="1">
    <citation type="submission" date="2023-01" db="EMBL/GenBank/DDBJ databases">
        <title>Key to firefly adult light organ development and bioluminescence: homeobox transcription factors regulate luciferase expression and transportation to peroxisome.</title>
        <authorList>
            <person name="Fu X."/>
        </authorList>
    </citation>
    <scope>NUCLEOTIDE SEQUENCE [LARGE SCALE GENOMIC DNA]</scope>
</reference>
<gene>
    <name evidence="15" type="ORF">RN001_015431</name>
</gene>
<dbReference type="PROSITE" id="PS52035">
    <property type="entry name" value="PEPTIDASE_M14"/>
    <property type="match status" value="1"/>
</dbReference>
<evidence type="ECO:0000256" key="7">
    <source>
        <dbReference type="ARBA" id="ARBA00022801"/>
    </source>
</evidence>
<proteinExistence type="inferred from homology"/>
<dbReference type="SUPFAM" id="SSF54897">
    <property type="entry name" value="Protease propeptides/inhibitors"/>
    <property type="match status" value="1"/>
</dbReference>
<evidence type="ECO:0000256" key="5">
    <source>
        <dbReference type="ARBA" id="ARBA00022723"/>
    </source>
</evidence>
<dbReference type="GO" id="GO:0006508">
    <property type="term" value="P:proteolysis"/>
    <property type="evidence" value="ECO:0007669"/>
    <property type="project" value="UniProtKB-KW"/>
</dbReference>
<dbReference type="InterPro" id="IPR003146">
    <property type="entry name" value="M14A_act_pep"/>
</dbReference>
<evidence type="ECO:0000256" key="9">
    <source>
        <dbReference type="ARBA" id="ARBA00023049"/>
    </source>
</evidence>
<dbReference type="Pfam" id="PF00246">
    <property type="entry name" value="Peptidase_M14"/>
    <property type="match status" value="1"/>
</dbReference>
<dbReference type="CDD" id="cd03860">
    <property type="entry name" value="M14_CP_A-B_like"/>
    <property type="match status" value="1"/>
</dbReference>
<dbReference type="InterPro" id="IPR000834">
    <property type="entry name" value="Peptidase_M14"/>
</dbReference>
<dbReference type="PROSITE" id="PS00133">
    <property type="entry name" value="CARBOXYPEPT_ZN_2"/>
    <property type="match status" value="1"/>
</dbReference>
<evidence type="ECO:0000256" key="2">
    <source>
        <dbReference type="ARBA" id="ARBA00005988"/>
    </source>
</evidence>
<evidence type="ECO:0000313" key="16">
    <source>
        <dbReference type="Proteomes" id="UP001353858"/>
    </source>
</evidence>
<evidence type="ECO:0000256" key="4">
    <source>
        <dbReference type="ARBA" id="ARBA00022670"/>
    </source>
</evidence>
<evidence type="ECO:0000256" key="10">
    <source>
        <dbReference type="ARBA" id="ARBA00023157"/>
    </source>
</evidence>
<protein>
    <recommendedName>
        <fullName evidence="11">Zinc carboxypeptidase A 1</fullName>
    </recommendedName>
</protein>
<dbReference type="AlphaFoldDB" id="A0AAN7NZ20"/>
<dbReference type="GO" id="GO:0008270">
    <property type="term" value="F:zinc ion binding"/>
    <property type="evidence" value="ECO:0007669"/>
    <property type="project" value="InterPro"/>
</dbReference>
<dbReference type="GO" id="GO:0005615">
    <property type="term" value="C:extracellular space"/>
    <property type="evidence" value="ECO:0007669"/>
    <property type="project" value="TreeGrafter"/>
</dbReference>
<feature type="signal peptide" evidence="13">
    <location>
        <begin position="1"/>
        <end position="16"/>
    </location>
</feature>
<keyword evidence="9" id="KW-0482">Metalloprotease</keyword>
<organism evidence="15 16">
    <name type="scientific">Aquatica leii</name>
    <dbReference type="NCBI Taxonomy" id="1421715"/>
    <lineage>
        <taxon>Eukaryota</taxon>
        <taxon>Metazoa</taxon>
        <taxon>Ecdysozoa</taxon>
        <taxon>Arthropoda</taxon>
        <taxon>Hexapoda</taxon>
        <taxon>Insecta</taxon>
        <taxon>Pterygota</taxon>
        <taxon>Neoptera</taxon>
        <taxon>Endopterygota</taxon>
        <taxon>Coleoptera</taxon>
        <taxon>Polyphaga</taxon>
        <taxon>Elateriformia</taxon>
        <taxon>Elateroidea</taxon>
        <taxon>Lampyridae</taxon>
        <taxon>Luciolinae</taxon>
        <taxon>Aquatica</taxon>
    </lineage>
</organism>
<dbReference type="Proteomes" id="UP001353858">
    <property type="component" value="Unassembled WGS sequence"/>
</dbReference>
<dbReference type="PANTHER" id="PTHR11705">
    <property type="entry name" value="PROTEASE FAMILY M14 CARBOXYPEPTIDASE A,B"/>
    <property type="match status" value="1"/>
</dbReference>
<keyword evidence="5" id="KW-0479">Metal-binding</keyword>
<dbReference type="InterPro" id="IPR057247">
    <property type="entry name" value="CARBOXYPEPT_ZN_2"/>
</dbReference>
<dbReference type="Gene3D" id="3.40.630.10">
    <property type="entry name" value="Zn peptidases"/>
    <property type="match status" value="1"/>
</dbReference>
<keyword evidence="4" id="KW-0645">Protease</keyword>
<comment type="caution">
    <text evidence="15">The sequence shown here is derived from an EMBL/GenBank/DDBJ whole genome shotgun (WGS) entry which is preliminary data.</text>
</comment>
<keyword evidence="6 13" id="KW-0732">Signal</keyword>
<evidence type="ECO:0000256" key="6">
    <source>
        <dbReference type="ARBA" id="ARBA00022729"/>
    </source>
</evidence>
<dbReference type="InterPro" id="IPR036990">
    <property type="entry name" value="M14A-like_propep"/>
</dbReference>
<feature type="active site" description="Proton donor/acceptor" evidence="12">
    <location>
        <position position="354"/>
    </location>
</feature>
<evidence type="ECO:0000256" key="1">
    <source>
        <dbReference type="ARBA" id="ARBA00001947"/>
    </source>
</evidence>
<dbReference type="Gene3D" id="3.30.70.340">
    <property type="entry name" value="Metallocarboxypeptidase-like"/>
    <property type="match status" value="1"/>
</dbReference>
<accession>A0AAN7NZ20</accession>
<dbReference type="EMBL" id="JARPUR010000007">
    <property type="protein sequence ID" value="KAK4873402.1"/>
    <property type="molecule type" value="Genomic_DNA"/>
</dbReference>
<feature type="chain" id="PRO_5042813205" description="Zinc carboxypeptidase A 1" evidence="13">
    <location>
        <begin position="17"/>
        <end position="395"/>
    </location>
</feature>
<keyword evidence="7" id="KW-0378">Hydrolase</keyword>
<dbReference type="FunFam" id="3.30.70.340:FF:000002">
    <property type="entry name" value="Carboxypeptidase A"/>
    <property type="match status" value="1"/>
</dbReference>
<evidence type="ECO:0000256" key="8">
    <source>
        <dbReference type="ARBA" id="ARBA00022833"/>
    </source>
</evidence>
<dbReference type="SUPFAM" id="SSF53187">
    <property type="entry name" value="Zn-dependent exopeptidases"/>
    <property type="match status" value="1"/>
</dbReference>
<dbReference type="SMART" id="SM00631">
    <property type="entry name" value="Zn_pept"/>
    <property type="match status" value="1"/>
</dbReference>
<name>A0AAN7NZ20_9COLE</name>
<evidence type="ECO:0000256" key="11">
    <source>
        <dbReference type="ARBA" id="ARBA00069039"/>
    </source>
</evidence>
<keyword evidence="3" id="KW-0121">Carboxypeptidase</keyword>
<dbReference type="PRINTS" id="PR00765">
    <property type="entry name" value="CRBOXYPTASEA"/>
</dbReference>
<evidence type="ECO:0000313" key="15">
    <source>
        <dbReference type="EMBL" id="KAK4873402.1"/>
    </source>
</evidence>
<keyword evidence="10" id="KW-1015">Disulfide bond</keyword>
<keyword evidence="8" id="KW-0862">Zinc</keyword>
<comment type="cofactor">
    <cofactor evidence="1">
        <name>Zn(2+)</name>
        <dbReference type="ChEBI" id="CHEBI:29105"/>
    </cofactor>
</comment>
<evidence type="ECO:0000256" key="3">
    <source>
        <dbReference type="ARBA" id="ARBA00022645"/>
    </source>
</evidence>
<feature type="domain" description="Peptidase M14" evidence="14">
    <location>
        <begin position="107"/>
        <end position="388"/>
    </location>
</feature>
<dbReference type="PANTHER" id="PTHR11705:SF153">
    <property type="entry name" value="ZINC CARBOXYPEPTIDASE A 1-LIKE PROTEIN"/>
    <property type="match status" value="1"/>
</dbReference>
<evidence type="ECO:0000256" key="12">
    <source>
        <dbReference type="PROSITE-ProRule" id="PRU01379"/>
    </source>
</evidence>
<dbReference type="Pfam" id="PF02244">
    <property type="entry name" value="Propep_M14"/>
    <property type="match status" value="1"/>
</dbReference>